<feature type="non-terminal residue" evidence="1">
    <location>
        <position position="125"/>
    </location>
</feature>
<accession>A0A0F9AWK7</accession>
<organism evidence="1">
    <name type="scientific">marine sediment metagenome</name>
    <dbReference type="NCBI Taxonomy" id="412755"/>
    <lineage>
        <taxon>unclassified sequences</taxon>
        <taxon>metagenomes</taxon>
        <taxon>ecological metagenomes</taxon>
    </lineage>
</organism>
<gene>
    <name evidence="1" type="ORF">LCGC14_2799710</name>
</gene>
<sequence>MIKAGYAENYAMHRSEKVLSNVVVIAAIAKIDGKTAKKLDLTREGQHKKLEEVRIMALKNGNPAAAASAIREENDMLGFHREKAPNQEKEQAILDRMSEEERLLELEAVKLRTSKLANAHIKLKT</sequence>
<name>A0A0F9AWK7_9ZZZZ</name>
<dbReference type="AlphaFoldDB" id="A0A0F9AWK7"/>
<comment type="caution">
    <text evidence="1">The sequence shown here is derived from an EMBL/GenBank/DDBJ whole genome shotgun (WGS) entry which is preliminary data.</text>
</comment>
<proteinExistence type="predicted"/>
<reference evidence="1" key="1">
    <citation type="journal article" date="2015" name="Nature">
        <title>Complex archaea that bridge the gap between prokaryotes and eukaryotes.</title>
        <authorList>
            <person name="Spang A."/>
            <person name="Saw J.H."/>
            <person name="Jorgensen S.L."/>
            <person name="Zaremba-Niedzwiedzka K."/>
            <person name="Martijn J."/>
            <person name="Lind A.E."/>
            <person name="van Eijk R."/>
            <person name="Schleper C."/>
            <person name="Guy L."/>
            <person name="Ettema T.J."/>
        </authorList>
    </citation>
    <scope>NUCLEOTIDE SEQUENCE</scope>
</reference>
<dbReference type="EMBL" id="LAZR01052502">
    <property type="protein sequence ID" value="KKK82809.1"/>
    <property type="molecule type" value="Genomic_DNA"/>
</dbReference>
<protein>
    <submittedName>
        <fullName evidence="1">Uncharacterized protein</fullName>
    </submittedName>
</protein>
<evidence type="ECO:0000313" key="1">
    <source>
        <dbReference type="EMBL" id="KKK82809.1"/>
    </source>
</evidence>